<protein>
    <submittedName>
        <fullName evidence="1">Uncharacterized protein</fullName>
    </submittedName>
</protein>
<reference evidence="1" key="1">
    <citation type="submission" date="2022-09" db="EMBL/GenBank/DDBJ databases">
        <authorList>
            <person name="Cebeci A."/>
            <person name="Ture M."/>
            <person name="Alemdag M."/>
            <person name="Altinok I."/>
        </authorList>
    </citation>
    <scope>NUCLEOTIDE SEQUENCE</scope>
</reference>
<dbReference type="Proteomes" id="UP001163735">
    <property type="component" value="Segment"/>
</dbReference>
<dbReference type="EMBL" id="OP491958">
    <property type="protein sequence ID" value="UZV39681.1"/>
    <property type="molecule type" value="Genomic_DNA"/>
</dbReference>
<evidence type="ECO:0000313" key="1">
    <source>
        <dbReference type="EMBL" id="UZV39681.1"/>
    </source>
</evidence>
<gene>
    <name evidence="1" type="ORF">APT65_00078</name>
</gene>
<organism evidence="1 2">
    <name type="scientific">Aeromonas phage APT65</name>
    <dbReference type="NCBI Taxonomy" id="2982914"/>
    <lineage>
        <taxon>Viruses</taxon>
        <taxon>Duplodnaviria</taxon>
        <taxon>Heunggongvirae</taxon>
        <taxon>Uroviricota</taxon>
        <taxon>Caudoviricetes</taxon>
        <taxon>Aquaneticvirus</taxon>
        <taxon>Aquaneticvirus ApT65</taxon>
    </lineage>
</organism>
<name>A0A9E8GA81_9CAUD</name>
<keyword evidence="2" id="KW-1185">Reference proteome</keyword>
<proteinExistence type="predicted"/>
<sequence length="81" mass="9590">MMTLDEKMLFRSLCDLYNHKPEMLQFLLDKLLEQQAHRRDEDLIVATMVVLQEKKDKIPSELGKIGEDYKAIYLHALEAKR</sequence>
<accession>A0A9E8GA81</accession>
<evidence type="ECO:0000313" key="2">
    <source>
        <dbReference type="Proteomes" id="UP001163735"/>
    </source>
</evidence>